<comment type="caution">
    <text evidence="2">The sequence shown here is derived from an EMBL/GenBank/DDBJ whole genome shotgun (WGS) entry which is preliminary data.</text>
</comment>
<evidence type="ECO:0000313" key="2">
    <source>
        <dbReference type="EMBL" id="RCK71188.1"/>
    </source>
</evidence>
<dbReference type="InterPro" id="IPR036388">
    <property type="entry name" value="WH-like_DNA-bd_sf"/>
</dbReference>
<name>A0A367YZD6_9ACTN</name>
<accession>A0A367YZD6</accession>
<keyword evidence="3" id="KW-1185">Reference proteome</keyword>
<sequence>MSDPGGTITVSPLMDSREIAAYLKVSESTLSRWRSAGQGPPFLRLGGIARYRVETVDAWLAGLEHGHAQEG</sequence>
<dbReference type="Pfam" id="PF12728">
    <property type="entry name" value="HTH_17"/>
    <property type="match status" value="1"/>
</dbReference>
<gene>
    <name evidence="2" type="ORF">DT076_01670</name>
</gene>
<dbReference type="GO" id="GO:0003677">
    <property type="term" value="F:DNA binding"/>
    <property type="evidence" value="ECO:0007669"/>
    <property type="project" value="UniProtKB-KW"/>
</dbReference>
<dbReference type="SUPFAM" id="SSF46955">
    <property type="entry name" value="Putative DNA-binding domain"/>
    <property type="match status" value="1"/>
</dbReference>
<dbReference type="Gene3D" id="1.10.10.10">
    <property type="entry name" value="Winged helix-like DNA-binding domain superfamily/Winged helix DNA-binding domain"/>
    <property type="match status" value="1"/>
</dbReference>
<dbReference type="RefSeq" id="WP_114124891.1">
    <property type="nucleotide sequence ID" value="NZ_QOUI01000001.1"/>
</dbReference>
<dbReference type="InterPro" id="IPR041657">
    <property type="entry name" value="HTH_17"/>
</dbReference>
<dbReference type="EMBL" id="QOUI01000001">
    <property type="protein sequence ID" value="RCK71188.1"/>
    <property type="molecule type" value="Genomic_DNA"/>
</dbReference>
<proteinExistence type="predicted"/>
<protein>
    <submittedName>
        <fullName evidence="2">DNA-binding protein</fullName>
    </submittedName>
</protein>
<evidence type="ECO:0000259" key="1">
    <source>
        <dbReference type="Pfam" id="PF12728"/>
    </source>
</evidence>
<dbReference type="Proteomes" id="UP000252770">
    <property type="component" value="Unassembled WGS sequence"/>
</dbReference>
<reference evidence="2 3" key="1">
    <citation type="submission" date="2018-07" db="EMBL/GenBank/DDBJ databases">
        <title>Desertimonas flava gen. nov. sp. nov.</title>
        <authorList>
            <person name="Liu S."/>
        </authorList>
    </citation>
    <scope>NUCLEOTIDE SEQUENCE [LARGE SCALE GENOMIC DNA]</scope>
    <source>
        <strain evidence="2 3">16Sb5-5</strain>
    </source>
</reference>
<organism evidence="2 3">
    <name type="scientific">Desertihabitans brevis</name>
    <dbReference type="NCBI Taxonomy" id="2268447"/>
    <lineage>
        <taxon>Bacteria</taxon>
        <taxon>Bacillati</taxon>
        <taxon>Actinomycetota</taxon>
        <taxon>Actinomycetes</taxon>
        <taxon>Propionibacteriales</taxon>
        <taxon>Propionibacteriaceae</taxon>
        <taxon>Desertihabitans</taxon>
    </lineage>
</organism>
<feature type="domain" description="Helix-turn-helix" evidence="1">
    <location>
        <begin position="13"/>
        <end position="61"/>
    </location>
</feature>
<keyword evidence="2" id="KW-0238">DNA-binding</keyword>
<evidence type="ECO:0000313" key="3">
    <source>
        <dbReference type="Proteomes" id="UP000252770"/>
    </source>
</evidence>
<dbReference type="AlphaFoldDB" id="A0A367YZD6"/>
<dbReference type="InterPro" id="IPR009061">
    <property type="entry name" value="DNA-bd_dom_put_sf"/>
</dbReference>